<feature type="signal peptide" evidence="2">
    <location>
        <begin position="1"/>
        <end position="19"/>
    </location>
</feature>
<organism evidence="3 4">
    <name type="scientific">Thiobaca trueperi</name>
    <dbReference type="NCBI Taxonomy" id="127458"/>
    <lineage>
        <taxon>Bacteria</taxon>
        <taxon>Pseudomonadati</taxon>
        <taxon>Pseudomonadota</taxon>
        <taxon>Gammaproteobacteria</taxon>
        <taxon>Chromatiales</taxon>
        <taxon>Chromatiaceae</taxon>
        <taxon>Thiobaca</taxon>
    </lineage>
</organism>
<feature type="region of interest" description="Disordered" evidence="1">
    <location>
        <begin position="23"/>
        <end position="47"/>
    </location>
</feature>
<evidence type="ECO:0000256" key="1">
    <source>
        <dbReference type="SAM" id="MobiDB-lite"/>
    </source>
</evidence>
<comment type="caution">
    <text evidence="3">The sequence shown here is derived from an EMBL/GenBank/DDBJ whole genome shotgun (WGS) entry which is preliminary data.</text>
</comment>
<proteinExistence type="predicted"/>
<evidence type="ECO:0000313" key="3">
    <source>
        <dbReference type="EMBL" id="TCT22168.1"/>
    </source>
</evidence>
<dbReference type="PROSITE" id="PS51257">
    <property type="entry name" value="PROKAR_LIPOPROTEIN"/>
    <property type="match status" value="1"/>
</dbReference>
<evidence type="ECO:0000313" key="4">
    <source>
        <dbReference type="Proteomes" id="UP000295717"/>
    </source>
</evidence>
<dbReference type="EMBL" id="SMAO01000003">
    <property type="protein sequence ID" value="TCT22168.1"/>
    <property type="molecule type" value="Genomic_DNA"/>
</dbReference>
<dbReference type="AlphaFoldDB" id="A0A4R3MZM9"/>
<sequence>MNKPFFAPCWALIALMLTACDPPPAPTAADRVETPQPSGGMASSRPDELARLLNETKDHLAENRTDQAQKTMNRLRMLKSSLPTERQLDIDRLDAMFADDSSLIALPFKH</sequence>
<protein>
    <submittedName>
        <fullName evidence="3">Uncharacterized protein</fullName>
    </submittedName>
</protein>
<accession>A0A4R3MZM9</accession>
<evidence type="ECO:0000256" key="2">
    <source>
        <dbReference type="SAM" id="SignalP"/>
    </source>
</evidence>
<name>A0A4R3MZM9_9GAMM</name>
<gene>
    <name evidence="3" type="ORF">EDC35_103267</name>
</gene>
<reference evidence="3 4" key="1">
    <citation type="submission" date="2019-03" db="EMBL/GenBank/DDBJ databases">
        <title>Genomic Encyclopedia of Type Strains, Phase IV (KMG-IV): sequencing the most valuable type-strain genomes for metagenomic binning, comparative biology and taxonomic classification.</title>
        <authorList>
            <person name="Goeker M."/>
        </authorList>
    </citation>
    <scope>NUCLEOTIDE SEQUENCE [LARGE SCALE GENOMIC DNA]</scope>
    <source>
        <strain evidence="3 4">DSM 13587</strain>
    </source>
</reference>
<feature type="chain" id="PRO_5020763710" evidence="2">
    <location>
        <begin position="20"/>
        <end position="110"/>
    </location>
</feature>
<keyword evidence="4" id="KW-1185">Reference proteome</keyword>
<dbReference type="Proteomes" id="UP000295717">
    <property type="component" value="Unassembled WGS sequence"/>
</dbReference>
<keyword evidence="2" id="KW-0732">Signal</keyword>